<evidence type="ECO:0000313" key="5">
    <source>
        <dbReference type="Proteomes" id="UP000198939"/>
    </source>
</evidence>
<dbReference type="Proteomes" id="UP000183063">
    <property type="component" value="Unassembled WGS sequence"/>
</dbReference>
<name>A0A1H8T4Y9_9HYPH</name>
<dbReference type="EMBL" id="FOCV01000027">
    <property type="protein sequence ID" value="SEO85603.1"/>
    <property type="molecule type" value="Genomic_DNA"/>
</dbReference>
<sequence>MLEFFSRHAHRFVRDNDGNFAVLTALAIVPLLAAASVAVDYANAGFEADKLQEALDSAALRAVRLYGEGQTEAEATQMANETFFGNWDPSQRNGETPAVVFPASLNILYSEVGQQITAAADYSFAYQPVFLTRLSFPISRHSSASYQTGGEACILALNRTADRAFEVSGSSRVDTSGCTITANSSSDEAIYVGGSGTLKTECLYTPGKVSASPSSTTLACGQPREGSAVAIDPFKRKTMPTAGQAVDLSGCGQNFVGGGGGGGTCNGTGKTPNKPPEGYAVTPKPGTYDGLEIKGNVKLQPGNYIIDGGTLKFASQSVLTGDQVTFFLLNGAAIDIHGGSTFNVTAPTSGAWAGFSIVADRSNTAPAVINGNSNSHLNGIIYTPAAQEFQYAGNGGTGGECVRIIAQEITMIGNSTFKLDCKSELANNEINNPGAIRLVE</sequence>
<evidence type="ECO:0000313" key="3">
    <source>
        <dbReference type="EMBL" id="SEO85603.1"/>
    </source>
</evidence>
<reference evidence="2" key="1">
    <citation type="submission" date="2016-10" db="EMBL/GenBank/DDBJ databases">
        <authorList>
            <person name="de Groot N.N."/>
        </authorList>
    </citation>
    <scope>NUCLEOTIDE SEQUENCE [LARGE SCALE GENOMIC DNA]</scope>
    <source>
        <strain evidence="2">CCBAU85039</strain>
    </source>
</reference>
<feature type="domain" description="Putative Flp pilus-assembly TadG-like N-terminal" evidence="1">
    <location>
        <begin position="18"/>
        <end position="63"/>
    </location>
</feature>
<dbReference type="STRING" id="501024.RTCCBAU85039_5068"/>
<dbReference type="Proteomes" id="UP000198939">
    <property type="component" value="Unassembled WGS sequence"/>
</dbReference>
<reference evidence="3 5" key="3">
    <citation type="submission" date="2016-10" db="EMBL/GenBank/DDBJ databases">
        <authorList>
            <person name="Varghese N."/>
            <person name="Submissions S."/>
        </authorList>
    </citation>
    <scope>NUCLEOTIDE SEQUENCE [LARGE SCALE GENOMIC DNA]</scope>
    <source>
        <strain evidence="3 5">CGMCC 1.7071</strain>
    </source>
</reference>
<evidence type="ECO:0000313" key="2">
    <source>
        <dbReference type="EMBL" id="SEI14305.1"/>
    </source>
</evidence>
<dbReference type="RefSeq" id="WP_083539987.1">
    <property type="nucleotide sequence ID" value="NZ_FNXB01000036.1"/>
</dbReference>
<evidence type="ECO:0000259" key="1">
    <source>
        <dbReference type="Pfam" id="PF13400"/>
    </source>
</evidence>
<dbReference type="OrthoDB" id="7210116at2"/>
<reference evidence="4" key="2">
    <citation type="submission" date="2016-10" db="EMBL/GenBank/DDBJ databases">
        <authorList>
            <person name="Wibberg D."/>
        </authorList>
    </citation>
    <scope>NUCLEOTIDE SEQUENCE [LARGE SCALE GENOMIC DNA]</scope>
</reference>
<organism evidence="2 4">
    <name type="scientific">Rhizobium tibeticum</name>
    <dbReference type="NCBI Taxonomy" id="501024"/>
    <lineage>
        <taxon>Bacteria</taxon>
        <taxon>Pseudomonadati</taxon>
        <taxon>Pseudomonadota</taxon>
        <taxon>Alphaproteobacteria</taxon>
        <taxon>Hyphomicrobiales</taxon>
        <taxon>Rhizobiaceae</taxon>
        <taxon>Rhizobium/Agrobacterium group</taxon>
        <taxon>Rhizobium</taxon>
    </lineage>
</organism>
<gene>
    <name evidence="2" type="ORF">RTCCBAU85039_5068</name>
    <name evidence="3" type="ORF">SAMN05216228_102739</name>
</gene>
<dbReference type="EMBL" id="FNXB01000036">
    <property type="protein sequence ID" value="SEI14305.1"/>
    <property type="molecule type" value="Genomic_DNA"/>
</dbReference>
<accession>A0A1H8T4Y9</accession>
<keyword evidence="5" id="KW-1185">Reference proteome</keyword>
<dbReference type="InterPro" id="IPR028087">
    <property type="entry name" value="Tad_N"/>
</dbReference>
<proteinExistence type="predicted"/>
<dbReference type="Pfam" id="PF13400">
    <property type="entry name" value="Tad"/>
    <property type="match status" value="1"/>
</dbReference>
<evidence type="ECO:0000313" key="4">
    <source>
        <dbReference type="Proteomes" id="UP000183063"/>
    </source>
</evidence>
<protein>
    <submittedName>
        <fullName evidence="2">Flp pilus assembly protein TadG</fullName>
    </submittedName>
    <submittedName>
        <fullName evidence="3">Flp pilus-assembly TadE/G-like</fullName>
    </submittedName>
</protein>
<dbReference type="AlphaFoldDB" id="A0A1H8T4Y9"/>